<dbReference type="GO" id="GO:0050126">
    <property type="term" value="F:N-carbamoylputrescine amidase activity"/>
    <property type="evidence" value="ECO:0007669"/>
    <property type="project" value="TreeGrafter"/>
</dbReference>
<dbReference type="InterPro" id="IPR050345">
    <property type="entry name" value="Aliph_Amidase/BUP"/>
</dbReference>
<keyword evidence="1 3" id="KW-0378">Hydrolase</keyword>
<proteinExistence type="predicted"/>
<accession>A0A5N0TC64</accession>
<dbReference type="CDD" id="cd07197">
    <property type="entry name" value="nitrilase"/>
    <property type="match status" value="1"/>
</dbReference>
<evidence type="ECO:0000256" key="1">
    <source>
        <dbReference type="ARBA" id="ARBA00022801"/>
    </source>
</evidence>
<dbReference type="PANTHER" id="PTHR43674:SF2">
    <property type="entry name" value="BETA-UREIDOPROPIONASE"/>
    <property type="match status" value="1"/>
</dbReference>
<sequence length="242" mass="25683">MVIICAVQCASVAGDIATNIDRHLEWIEKAVAGGAQVVFFPELSLTGYQPGMAGELAMSIDDSRLDVFQQCSDEHGLLIGVGLPLRVPLGVQIAMAWISPGKQRRVYVKQTLHPDEEAFFVPGDASSLLEWCGHKMSPAICFEALQSHHAKAASRQGADVYLASVAKSQGGIEKAMSYFPSISKQLRLTVVMANATGHCEAFEAAGQSTAWSVEGQRIDGLEAAGEGILFVDLAADGPATVP</sequence>
<reference evidence="3 4" key="1">
    <citation type="submission" date="2019-09" db="EMBL/GenBank/DDBJ databases">
        <title>Wenzhouxiangella sp. Genome sequencing and assembly.</title>
        <authorList>
            <person name="Zhang R."/>
        </authorList>
    </citation>
    <scope>NUCLEOTIDE SEQUENCE [LARGE SCALE GENOMIC DNA]</scope>
    <source>
        <strain evidence="3 4">W260</strain>
    </source>
</reference>
<name>A0A5N0TC64_9GAMM</name>
<dbReference type="AlphaFoldDB" id="A0A5N0TC64"/>
<dbReference type="Gene3D" id="3.60.110.10">
    <property type="entry name" value="Carbon-nitrogen hydrolase"/>
    <property type="match status" value="1"/>
</dbReference>
<protein>
    <submittedName>
        <fullName evidence="3">Carbon-nitrogen hydrolase family protein</fullName>
    </submittedName>
</protein>
<dbReference type="PANTHER" id="PTHR43674">
    <property type="entry name" value="NITRILASE C965.09-RELATED"/>
    <property type="match status" value="1"/>
</dbReference>
<keyword evidence="4" id="KW-1185">Reference proteome</keyword>
<dbReference type="SUPFAM" id="SSF56317">
    <property type="entry name" value="Carbon-nitrogen hydrolase"/>
    <property type="match status" value="1"/>
</dbReference>
<dbReference type="InterPro" id="IPR036526">
    <property type="entry name" value="C-N_Hydrolase_sf"/>
</dbReference>
<comment type="caution">
    <text evidence="3">The sequence shown here is derived from an EMBL/GenBank/DDBJ whole genome shotgun (WGS) entry which is preliminary data.</text>
</comment>
<gene>
    <name evidence="3" type="ORF">F3N42_05520</name>
</gene>
<feature type="domain" description="CN hydrolase" evidence="2">
    <location>
        <begin position="2"/>
        <end position="235"/>
    </location>
</feature>
<evidence type="ECO:0000313" key="4">
    <source>
        <dbReference type="Proteomes" id="UP000325372"/>
    </source>
</evidence>
<dbReference type="PROSITE" id="PS50263">
    <property type="entry name" value="CN_HYDROLASE"/>
    <property type="match status" value="1"/>
</dbReference>
<dbReference type="Pfam" id="PF00795">
    <property type="entry name" value="CN_hydrolase"/>
    <property type="match status" value="1"/>
</dbReference>
<evidence type="ECO:0000313" key="3">
    <source>
        <dbReference type="EMBL" id="KAA9132673.1"/>
    </source>
</evidence>
<dbReference type="GO" id="GO:0033388">
    <property type="term" value="P:putrescine biosynthetic process from arginine"/>
    <property type="evidence" value="ECO:0007669"/>
    <property type="project" value="TreeGrafter"/>
</dbReference>
<dbReference type="Proteomes" id="UP000325372">
    <property type="component" value="Unassembled WGS sequence"/>
</dbReference>
<evidence type="ECO:0000259" key="2">
    <source>
        <dbReference type="PROSITE" id="PS50263"/>
    </source>
</evidence>
<dbReference type="EMBL" id="VYXP01000003">
    <property type="protein sequence ID" value="KAA9132673.1"/>
    <property type="molecule type" value="Genomic_DNA"/>
</dbReference>
<organism evidence="3 4">
    <name type="scientific">Marinihelvus fidelis</name>
    <dbReference type="NCBI Taxonomy" id="2613842"/>
    <lineage>
        <taxon>Bacteria</taxon>
        <taxon>Pseudomonadati</taxon>
        <taxon>Pseudomonadota</taxon>
        <taxon>Gammaproteobacteria</taxon>
        <taxon>Chromatiales</taxon>
        <taxon>Wenzhouxiangellaceae</taxon>
        <taxon>Marinihelvus</taxon>
    </lineage>
</organism>
<dbReference type="InterPro" id="IPR003010">
    <property type="entry name" value="C-N_Hydrolase"/>
</dbReference>